<dbReference type="InterPro" id="IPR036871">
    <property type="entry name" value="PX_dom_sf"/>
</dbReference>
<feature type="region of interest" description="Disordered" evidence="1">
    <location>
        <begin position="1"/>
        <end position="51"/>
    </location>
</feature>
<dbReference type="InterPro" id="IPR001683">
    <property type="entry name" value="PX_dom"/>
</dbReference>
<evidence type="ECO:0000313" key="3">
    <source>
        <dbReference type="EMBL" id="KIZ06372.1"/>
    </source>
</evidence>
<feature type="compositionally biased region" description="Pro residues" evidence="1">
    <location>
        <begin position="110"/>
        <end position="122"/>
    </location>
</feature>
<dbReference type="SMART" id="SM00312">
    <property type="entry name" value="PX"/>
    <property type="match status" value="2"/>
</dbReference>
<feature type="region of interest" description="Disordered" evidence="1">
    <location>
        <begin position="86"/>
        <end position="134"/>
    </location>
</feature>
<dbReference type="GeneID" id="25733508"/>
<dbReference type="STRING" id="145388.A0A0D2N1G3"/>
<dbReference type="Pfam" id="PF00787">
    <property type="entry name" value="PX"/>
    <property type="match status" value="2"/>
</dbReference>
<proteinExistence type="predicted"/>
<feature type="compositionally biased region" description="Low complexity" evidence="1">
    <location>
        <begin position="33"/>
        <end position="51"/>
    </location>
</feature>
<keyword evidence="4" id="KW-1185">Reference proteome</keyword>
<dbReference type="Gene3D" id="1.20.1270.60">
    <property type="entry name" value="Arfaptin homology (AH) domain/BAR domain"/>
    <property type="match status" value="2"/>
</dbReference>
<feature type="domain" description="PX" evidence="2">
    <location>
        <begin position="157"/>
        <end position="274"/>
    </location>
</feature>
<protein>
    <recommendedName>
        <fullName evidence="2">PX domain-containing protein</fullName>
    </recommendedName>
</protein>
<organism evidence="3 4">
    <name type="scientific">Monoraphidium neglectum</name>
    <dbReference type="NCBI Taxonomy" id="145388"/>
    <lineage>
        <taxon>Eukaryota</taxon>
        <taxon>Viridiplantae</taxon>
        <taxon>Chlorophyta</taxon>
        <taxon>core chlorophytes</taxon>
        <taxon>Chlorophyceae</taxon>
        <taxon>CS clade</taxon>
        <taxon>Sphaeropleales</taxon>
        <taxon>Selenastraceae</taxon>
        <taxon>Monoraphidium</taxon>
    </lineage>
</organism>
<gene>
    <name evidence="3" type="ORF">MNEG_1581</name>
</gene>
<dbReference type="AlphaFoldDB" id="A0A0D2N1G3"/>
<dbReference type="PROSITE" id="PS50195">
    <property type="entry name" value="PX"/>
    <property type="match status" value="2"/>
</dbReference>
<dbReference type="Proteomes" id="UP000054498">
    <property type="component" value="Unassembled WGS sequence"/>
</dbReference>
<feature type="compositionally biased region" description="Low complexity" evidence="1">
    <location>
        <begin position="522"/>
        <end position="539"/>
    </location>
</feature>
<dbReference type="GO" id="GO:0035091">
    <property type="term" value="F:phosphatidylinositol binding"/>
    <property type="evidence" value="ECO:0007669"/>
    <property type="project" value="InterPro"/>
</dbReference>
<dbReference type="PANTHER" id="PTHR46757">
    <property type="entry name" value="SORTING NEXIN-RELATED"/>
    <property type="match status" value="1"/>
</dbReference>
<evidence type="ECO:0000259" key="2">
    <source>
        <dbReference type="PROSITE" id="PS50195"/>
    </source>
</evidence>
<dbReference type="OrthoDB" id="271164at2759"/>
<name>A0A0D2N1G3_9CHLO</name>
<dbReference type="KEGG" id="mng:MNEG_1581"/>
<dbReference type="SUPFAM" id="SSF64268">
    <property type="entry name" value="PX domain"/>
    <property type="match status" value="2"/>
</dbReference>
<dbReference type="InterPro" id="IPR027267">
    <property type="entry name" value="AH/BAR_dom_sf"/>
</dbReference>
<reference evidence="3 4" key="1">
    <citation type="journal article" date="2013" name="BMC Genomics">
        <title>Reconstruction of the lipid metabolism for the microalga Monoraphidium neglectum from its genome sequence reveals characteristics suitable for biofuel production.</title>
        <authorList>
            <person name="Bogen C."/>
            <person name="Al-Dilaimi A."/>
            <person name="Albersmeier A."/>
            <person name="Wichmann J."/>
            <person name="Grundmann M."/>
            <person name="Rupp O."/>
            <person name="Lauersen K.J."/>
            <person name="Blifernez-Klassen O."/>
            <person name="Kalinowski J."/>
            <person name="Goesmann A."/>
            <person name="Mussgnug J.H."/>
            <person name="Kruse O."/>
        </authorList>
    </citation>
    <scope>NUCLEOTIDE SEQUENCE [LARGE SCALE GENOMIC DNA]</scope>
    <source>
        <strain evidence="3 4">SAG 48.87</strain>
    </source>
</reference>
<accession>A0A0D2N1G3</accession>
<feature type="region of interest" description="Disordered" evidence="1">
    <location>
        <begin position="522"/>
        <end position="563"/>
    </location>
</feature>
<evidence type="ECO:0000256" key="1">
    <source>
        <dbReference type="SAM" id="MobiDB-lite"/>
    </source>
</evidence>
<sequence>MPHEDDPFSDLAAGLTPTLPVSAPSGQPVSPLGAGHAPPGAAPAGDDAAPDPAARFAAHVAAAYSSDQPSLLSALAMANIPLDDSPSPSFTDVAPAASPSGGGASALPEHPAPGPATAPPAPASDGGGAGAPLDGAALLDELLQASASQAGPPLKISIRDPERVEVSRMGVPVGAFLTYLVRTESPEQPGKVVEVRRRFTDFDQLHKVLKERNRGFFFPPLPEKAFFESRLGWTDNLVKVRRVDLQAYMRTISGHPVLRACEELRLFLSHPDDLSACARWQQMLQHPAGDALRAALSGLGREGNAERALDRSLSGGLGGGGGGGGPSANGAAAAGGGGGGGGGGLSFRMLRVKQSLMGVVAQKTRRPQAALPPDEAQLRQAKEHFKELMVHLSNASATARSLVSNMEALCEDVGALGKGFGAMARFEEASSSISGQYTPCGHAATRRAADLQRVGTATGHAHGVMKTFALRTAASLVFLHDYHVLVPEAISALEEREAALAVVELLREELADKDAALTRAQQHAAAAGAAHSSQQQQHQPYGAERGWPGLLPGSPPQGRQDQVAAQLRGAVSQLQSGVTQLQAGAQEKKAAQLAGAVTQLQVRGRGAAAQRCGGAAEQIEAAQAHYELLKSRNLSELERLNLERAEDFGTALAHFSRVQAQLAAAVAEVSVDDPNRDAVRPSAASLAFPVYVDGREVSRRAADFDQLHKLLRRQYRGFFFPPSPVRSKPAPGSRAARRHASIQERRMELQVFLRAIVGHPALRSSEELRLFLLHPDDLATCARWQELRRRPQPEGARALLAGLELGEDTPAPCPSPCSSAGGGRRSDWSFTSAASSSSGGGGSGAFAVGSGPSVLGRGMVGLSFTSMRAKHSLRGMLARTPEQPQSPQEMELRQAKDMLRHLLEHLTVAGAAAEAVVDRMEGLCEDMRALGEGMAAMAAFGDITGRDGDICGAEGGPDAAERTDSMSRQANKALQAFAQKTSAGLAFLREWQVLVPEAISALEEREAALAVVELLREELADKDAALTRAQQHAAAALRRAGARGGEAEAEAAAGDGFAMAAVQEKLAAQLALEVEDIRERLQAALTLYELLKGRNLSELERLNLERADGFTAALRKFSGVQAQLAAAVADAWSTAA</sequence>
<dbReference type="RefSeq" id="XP_013905391.1">
    <property type="nucleotide sequence ID" value="XM_014049937.1"/>
</dbReference>
<dbReference type="EMBL" id="KK100381">
    <property type="protein sequence ID" value="KIZ06372.1"/>
    <property type="molecule type" value="Genomic_DNA"/>
</dbReference>
<dbReference type="InterPro" id="IPR044279">
    <property type="entry name" value="SNX2A/B"/>
</dbReference>
<dbReference type="PANTHER" id="PTHR46757:SF2">
    <property type="entry name" value="OS05G0346100 PROTEIN"/>
    <property type="match status" value="1"/>
</dbReference>
<dbReference type="GO" id="GO:0005768">
    <property type="term" value="C:endosome"/>
    <property type="evidence" value="ECO:0007669"/>
    <property type="project" value="UniProtKB-ARBA"/>
</dbReference>
<feature type="region of interest" description="Disordered" evidence="1">
    <location>
        <begin position="810"/>
        <end position="843"/>
    </location>
</feature>
<feature type="domain" description="PX" evidence="2">
    <location>
        <begin position="664"/>
        <end position="779"/>
    </location>
</feature>
<dbReference type="Gene3D" id="3.30.1520.10">
    <property type="entry name" value="Phox-like domain"/>
    <property type="match status" value="2"/>
</dbReference>
<evidence type="ECO:0000313" key="4">
    <source>
        <dbReference type="Proteomes" id="UP000054498"/>
    </source>
</evidence>